<feature type="binding site" evidence="7">
    <location>
        <position position="245"/>
    </location>
    <ligand>
        <name>substrate</name>
    </ligand>
</feature>
<evidence type="ECO:0000256" key="4">
    <source>
        <dbReference type="ARBA" id="ARBA00023277"/>
    </source>
</evidence>
<feature type="binding site" evidence="8">
    <location>
        <position position="210"/>
    </location>
    <ligand>
        <name>Zn(2+)</name>
        <dbReference type="ChEBI" id="CHEBI:29105"/>
    </ligand>
</feature>
<feature type="binding site" evidence="8">
    <location>
        <position position="189"/>
    </location>
    <ligand>
        <name>Zn(2+)</name>
        <dbReference type="ChEBI" id="CHEBI:29105"/>
    </ligand>
</feature>
<dbReference type="PATRIC" id="fig|1769779.3.peg.56"/>
<dbReference type="Gene3D" id="3.20.20.140">
    <property type="entry name" value="Metal-dependent hydrolases"/>
    <property type="match status" value="1"/>
</dbReference>
<sequence length="375" mass="39826">MARTLIAEQLFDGENVRRDVVIVLGDDGCIAALGGEVPADAEHLQGLLAPGLVDVQVNGGGGALFNNDPTVNALGKMSSAHARYGTTGFMPTLITDEVEVMQSAAEAVSAAIRESVPGVLGVHFEGPHLSAPKKGTHEERFIRPLTDEELEIYAREDLGIKMVTLAPENVSVADIRKLVDLGVRVCLGHSNADGTTAAAALDAGATGFTHLYNAMSPLHSREPGMVGTALISDQAWCGLIADGHHVSAEAMLLAIKAKPRGKIMLVTDAMSLVGSDETSFPLFDRVVTREGDRLTSTTGELAGSHLDMISAVRNIHHWCGVDLFEALRMASLYPAQFLGYEGGRIEKGGPADLILLNDELQVQKTWISGREVFTA</sequence>
<dbReference type="KEGG" id="micc:AUP74_00059"/>
<dbReference type="SUPFAM" id="SSF51556">
    <property type="entry name" value="Metallo-dependent hydrolases"/>
    <property type="match status" value="1"/>
</dbReference>
<feature type="active site" description="Proton donor/acceptor" evidence="6">
    <location>
        <position position="268"/>
    </location>
</feature>
<feature type="binding site" evidence="7">
    <location>
        <begin position="213"/>
        <end position="214"/>
    </location>
    <ligand>
        <name>substrate</name>
    </ligand>
</feature>
<evidence type="ECO:0000256" key="1">
    <source>
        <dbReference type="ARBA" id="ARBA00010716"/>
    </source>
</evidence>
<feature type="binding site" evidence="8">
    <location>
        <position position="125"/>
    </location>
    <ligand>
        <name>Zn(2+)</name>
        <dbReference type="ChEBI" id="CHEBI:29105"/>
    </ligand>
</feature>
<dbReference type="InterPro" id="IPR003764">
    <property type="entry name" value="GlcNAc_6-P_deAcase"/>
</dbReference>
<evidence type="ECO:0000256" key="8">
    <source>
        <dbReference type="PIRSR" id="PIRSR038994-3"/>
    </source>
</evidence>
<dbReference type="NCBIfam" id="TIGR00221">
    <property type="entry name" value="nagA"/>
    <property type="match status" value="1"/>
</dbReference>
<gene>
    <name evidence="10" type="primary">nagA</name>
    <name evidence="10" type="ORF">AUP74_00059</name>
</gene>
<dbReference type="EMBL" id="CP014143">
    <property type="protein sequence ID" value="AOS95536.1"/>
    <property type="molecule type" value="Genomic_DNA"/>
</dbReference>
<dbReference type="EC" id="3.5.1.25" evidence="10"/>
<protein>
    <submittedName>
        <fullName evidence="10">N-acetylglucosamine-6-phosphate deacetylase</fullName>
        <ecNumber evidence="10">3.5.1.25</ecNumber>
    </submittedName>
</protein>
<dbReference type="GO" id="GO:0006046">
    <property type="term" value="P:N-acetylglucosamine catabolic process"/>
    <property type="evidence" value="ECO:0007669"/>
    <property type="project" value="TreeGrafter"/>
</dbReference>
<feature type="binding site" evidence="7">
    <location>
        <begin position="301"/>
        <end position="303"/>
    </location>
    <ligand>
        <name>substrate</name>
    </ligand>
</feature>
<dbReference type="InterPro" id="IPR032466">
    <property type="entry name" value="Metal_Hydrolase"/>
</dbReference>
<evidence type="ECO:0000256" key="5">
    <source>
        <dbReference type="PIRNR" id="PIRNR038994"/>
    </source>
</evidence>
<evidence type="ECO:0000313" key="10">
    <source>
        <dbReference type="EMBL" id="AOS95536.1"/>
    </source>
</evidence>
<evidence type="ECO:0000256" key="6">
    <source>
        <dbReference type="PIRSR" id="PIRSR038994-1"/>
    </source>
</evidence>
<dbReference type="Proteomes" id="UP000095672">
    <property type="component" value="Chromosome"/>
</dbReference>
<accession>A0A1C9W309</accession>
<evidence type="ECO:0000256" key="7">
    <source>
        <dbReference type="PIRSR" id="PIRSR038994-2"/>
    </source>
</evidence>
<dbReference type="GO" id="GO:0046872">
    <property type="term" value="F:metal ion binding"/>
    <property type="evidence" value="ECO:0007669"/>
    <property type="project" value="UniProtKB-KW"/>
</dbReference>
<dbReference type="CDD" id="cd00854">
    <property type="entry name" value="NagA"/>
    <property type="match status" value="1"/>
</dbReference>
<dbReference type="PANTHER" id="PTHR11113:SF14">
    <property type="entry name" value="N-ACETYLGLUCOSAMINE-6-PHOSPHATE DEACETYLASE"/>
    <property type="match status" value="1"/>
</dbReference>
<feature type="domain" description="Amidohydrolase-related" evidence="9">
    <location>
        <begin position="48"/>
        <end position="372"/>
    </location>
</feature>
<keyword evidence="11" id="KW-1185">Reference proteome</keyword>
<dbReference type="SUPFAM" id="SSF51338">
    <property type="entry name" value="Composite domain of metallo-dependent hydrolases"/>
    <property type="match status" value="1"/>
</dbReference>
<dbReference type="Gene3D" id="2.30.40.10">
    <property type="entry name" value="Urease, subunit C, domain 1"/>
    <property type="match status" value="1"/>
</dbReference>
<reference evidence="11" key="1">
    <citation type="submission" date="2016-01" db="EMBL/GenBank/DDBJ databases">
        <title>Complete genome sequence of Microbulbifer sp. CCB-MM1, a halophile isolated from Matang Mangrove Forest, Perak.</title>
        <authorList>
            <person name="Moh T.H."/>
            <person name="Dinesh B."/>
            <person name="Lau N.-S."/>
            <person name="Go F."/>
            <person name="Alexander Chong S.-C."/>
        </authorList>
    </citation>
    <scope>NUCLEOTIDE SEQUENCE [LARGE SCALE GENOMIC DNA]</scope>
    <source>
        <strain evidence="11">CCB-MM1</strain>
    </source>
</reference>
<feature type="binding site" evidence="7">
    <location>
        <position position="221"/>
    </location>
    <ligand>
        <name>substrate</name>
    </ligand>
</feature>
<evidence type="ECO:0000256" key="2">
    <source>
        <dbReference type="ARBA" id="ARBA00022723"/>
    </source>
</evidence>
<dbReference type="OrthoDB" id="9776488at2"/>
<dbReference type="PANTHER" id="PTHR11113">
    <property type="entry name" value="N-ACETYLGLUCOSAMINE-6-PHOSPHATE DEACETYLASE"/>
    <property type="match status" value="1"/>
</dbReference>
<dbReference type="AlphaFoldDB" id="A0A1C9W309"/>
<dbReference type="STRING" id="1769779.AUP74_00059"/>
<dbReference type="InterPro" id="IPR011059">
    <property type="entry name" value="Metal-dep_hydrolase_composite"/>
</dbReference>
<keyword evidence="2 8" id="KW-0479">Metal-binding</keyword>
<proteinExistence type="inferred from homology"/>
<dbReference type="InterPro" id="IPR006680">
    <property type="entry name" value="Amidohydro-rel"/>
</dbReference>
<comment type="similarity">
    <text evidence="1 5">Belongs to the metallo-dependent hydrolases superfamily. NagA family.</text>
</comment>
<dbReference type="Pfam" id="PF01979">
    <property type="entry name" value="Amidohydro_1"/>
    <property type="match status" value="1"/>
</dbReference>
<name>A0A1C9W309_9GAMM</name>
<dbReference type="PIRSF" id="PIRSF038994">
    <property type="entry name" value="NagA"/>
    <property type="match status" value="1"/>
</dbReference>
<feature type="binding site" evidence="7">
    <location>
        <position position="136"/>
    </location>
    <ligand>
        <name>substrate</name>
    </ligand>
</feature>
<evidence type="ECO:0000313" key="11">
    <source>
        <dbReference type="Proteomes" id="UP000095672"/>
    </source>
</evidence>
<comment type="cofactor">
    <cofactor evidence="8">
        <name>a divalent metal cation</name>
        <dbReference type="ChEBI" id="CHEBI:60240"/>
    </cofactor>
    <text evidence="8">Binds 1 divalent metal cation per subunit.</text>
</comment>
<evidence type="ECO:0000259" key="9">
    <source>
        <dbReference type="Pfam" id="PF01979"/>
    </source>
</evidence>
<keyword evidence="3 5" id="KW-0378">Hydrolase</keyword>
<organism evidence="10 11">
    <name type="scientific">Microbulbifer aggregans</name>
    <dbReference type="NCBI Taxonomy" id="1769779"/>
    <lineage>
        <taxon>Bacteria</taxon>
        <taxon>Pseudomonadati</taxon>
        <taxon>Pseudomonadota</taxon>
        <taxon>Gammaproteobacteria</taxon>
        <taxon>Cellvibrionales</taxon>
        <taxon>Microbulbiferaceae</taxon>
        <taxon>Microbulbifer</taxon>
    </lineage>
</organism>
<dbReference type="FunFam" id="3.20.20.140:FF:000004">
    <property type="entry name" value="N-acetylglucosamine-6-phosphate deacetylase"/>
    <property type="match status" value="1"/>
</dbReference>
<evidence type="ECO:0000256" key="3">
    <source>
        <dbReference type="ARBA" id="ARBA00022801"/>
    </source>
</evidence>
<dbReference type="GO" id="GO:0008448">
    <property type="term" value="F:N-acetylglucosamine-6-phosphate deacetylase activity"/>
    <property type="evidence" value="ECO:0007669"/>
    <property type="project" value="UniProtKB-EC"/>
</dbReference>
<keyword evidence="4 5" id="KW-0119">Carbohydrate metabolism</keyword>
<dbReference type="RefSeq" id="WP_069945805.1">
    <property type="nucleotide sequence ID" value="NZ_CP014143.1"/>
</dbReference>